<accession>A0A9D1F5F4</accession>
<dbReference type="InterPro" id="IPR000719">
    <property type="entry name" value="Prot_kinase_dom"/>
</dbReference>
<dbReference type="InterPro" id="IPR011009">
    <property type="entry name" value="Kinase-like_dom_sf"/>
</dbReference>
<organism evidence="2 3">
    <name type="scientific">Candidatus Scybalocola faecigallinarum</name>
    <dbReference type="NCBI Taxonomy" id="2840941"/>
    <lineage>
        <taxon>Bacteria</taxon>
        <taxon>Bacillati</taxon>
        <taxon>Bacillota</taxon>
        <taxon>Clostridia</taxon>
        <taxon>Lachnospirales</taxon>
        <taxon>Lachnospiraceae</taxon>
        <taxon>Lachnospiraceae incertae sedis</taxon>
        <taxon>Candidatus Scybalocola (ex Gilroy et al. 2021)</taxon>
    </lineage>
</organism>
<reference evidence="2" key="2">
    <citation type="journal article" date="2021" name="PeerJ">
        <title>Extensive microbial diversity within the chicken gut microbiome revealed by metagenomics and culture.</title>
        <authorList>
            <person name="Gilroy R."/>
            <person name="Ravi A."/>
            <person name="Getino M."/>
            <person name="Pursley I."/>
            <person name="Horton D.L."/>
            <person name="Alikhan N.F."/>
            <person name="Baker D."/>
            <person name="Gharbi K."/>
            <person name="Hall N."/>
            <person name="Watson M."/>
            <person name="Adriaenssens E.M."/>
            <person name="Foster-Nyarko E."/>
            <person name="Jarju S."/>
            <person name="Secka A."/>
            <person name="Antonio M."/>
            <person name="Oren A."/>
            <person name="Chaudhuri R.R."/>
            <person name="La Ragione R."/>
            <person name="Hildebrand F."/>
            <person name="Pallen M.J."/>
        </authorList>
    </citation>
    <scope>NUCLEOTIDE SEQUENCE</scope>
    <source>
        <strain evidence="2">CHK178-757</strain>
    </source>
</reference>
<dbReference type="GO" id="GO:0005524">
    <property type="term" value="F:ATP binding"/>
    <property type="evidence" value="ECO:0007669"/>
    <property type="project" value="InterPro"/>
</dbReference>
<reference evidence="2" key="1">
    <citation type="submission" date="2020-10" db="EMBL/GenBank/DDBJ databases">
        <authorList>
            <person name="Gilroy R."/>
        </authorList>
    </citation>
    <scope>NUCLEOTIDE SEQUENCE</scope>
    <source>
        <strain evidence="2">CHK178-757</strain>
    </source>
</reference>
<evidence type="ECO:0000313" key="2">
    <source>
        <dbReference type="EMBL" id="HIS47332.1"/>
    </source>
</evidence>
<evidence type="ECO:0000313" key="3">
    <source>
        <dbReference type="Proteomes" id="UP000823927"/>
    </source>
</evidence>
<comment type="caution">
    <text evidence="2">The sequence shown here is derived from an EMBL/GenBank/DDBJ whole genome shotgun (WGS) entry which is preliminary data.</text>
</comment>
<proteinExistence type="predicted"/>
<name>A0A9D1F5F4_9FIRM</name>
<feature type="domain" description="Protein kinase" evidence="1">
    <location>
        <begin position="1"/>
        <end position="231"/>
    </location>
</feature>
<dbReference type="Proteomes" id="UP000823927">
    <property type="component" value="Unassembled WGS sequence"/>
</dbReference>
<dbReference type="GO" id="GO:0004672">
    <property type="term" value="F:protein kinase activity"/>
    <property type="evidence" value="ECO:0007669"/>
    <property type="project" value="InterPro"/>
</dbReference>
<dbReference type="Gene3D" id="1.10.510.10">
    <property type="entry name" value="Transferase(Phosphotransferase) domain 1"/>
    <property type="match status" value="1"/>
</dbReference>
<protein>
    <recommendedName>
        <fullName evidence="1">Protein kinase domain-containing protein</fullName>
    </recommendedName>
</protein>
<dbReference type="SUPFAM" id="SSF56112">
    <property type="entry name" value="Protein kinase-like (PK-like)"/>
    <property type="match status" value="1"/>
</dbReference>
<gene>
    <name evidence="2" type="ORF">IAB46_07215</name>
</gene>
<dbReference type="EMBL" id="DVIT01000027">
    <property type="protein sequence ID" value="HIS47332.1"/>
    <property type="molecule type" value="Genomic_DNA"/>
</dbReference>
<dbReference type="PROSITE" id="PS50011">
    <property type="entry name" value="PROTEIN_KINASE_DOM"/>
    <property type="match status" value="1"/>
</dbReference>
<dbReference type="Gene3D" id="3.30.200.20">
    <property type="entry name" value="Phosphorylase Kinase, domain 1"/>
    <property type="match status" value="1"/>
</dbReference>
<evidence type="ECO:0000259" key="1">
    <source>
        <dbReference type="PROSITE" id="PS50011"/>
    </source>
</evidence>
<dbReference type="AlphaFoldDB" id="A0A9D1F5F4"/>
<sequence>MSEGNSGITYISWDLNRSEKTAVREFFPLSITAGRDLDNRLNVTALYNKDDGKKFEEGKIRFAKIAYMLQNMNLAAGILPVREVLYSNHTIYRVSDFIEGWTLRDLCRRMPRERMEPVMVFGAVKTVLDALGNVHRRGILHLNINMDGIFVDLYGRGWILNLDTGERYMLDKFISVPPLSIPEDGIEMYLKKGAKGPWTDIYALCADLPFKGKNGGNVLRIFTGRFTDEGR</sequence>